<dbReference type="EMBL" id="CP062983">
    <property type="protein sequence ID" value="QPC83838.1"/>
    <property type="molecule type" value="Genomic_DNA"/>
</dbReference>
<gene>
    <name evidence="1" type="ORF">G4Y79_05510</name>
</gene>
<keyword evidence="2" id="KW-1185">Reference proteome</keyword>
<protein>
    <submittedName>
        <fullName evidence="1">Uncharacterized protein</fullName>
    </submittedName>
</protein>
<accession>A0A7S8EBB5</accession>
<sequence length="53" mass="6065">MAVEEDGEIIGYLPYHRVERTILTLTDDQLNQLFQKMTHQKPAHKDLNIAAAS</sequence>
<dbReference type="AlphaFoldDB" id="A0A7S8EBB5"/>
<reference evidence="1 2" key="1">
    <citation type="submission" date="2020-02" db="EMBL/GenBank/DDBJ databases">
        <authorList>
            <person name="Zheng R.K."/>
            <person name="Sun C.M."/>
        </authorList>
    </citation>
    <scope>NUCLEOTIDE SEQUENCE [LARGE SCALE GENOMIC DNA]</scope>
    <source>
        <strain evidence="2">rifampicinis</strain>
    </source>
</reference>
<evidence type="ECO:0000313" key="2">
    <source>
        <dbReference type="Proteomes" id="UP000594468"/>
    </source>
</evidence>
<name>A0A7S8EBB5_9CHLR</name>
<organism evidence="1 2">
    <name type="scientific">Phototrophicus methaneseepsis</name>
    <dbReference type="NCBI Taxonomy" id="2710758"/>
    <lineage>
        <taxon>Bacteria</taxon>
        <taxon>Bacillati</taxon>
        <taxon>Chloroflexota</taxon>
        <taxon>Candidatus Thermofontia</taxon>
        <taxon>Phototrophicales</taxon>
        <taxon>Phototrophicaceae</taxon>
        <taxon>Phototrophicus</taxon>
    </lineage>
</organism>
<dbReference type="RefSeq" id="WP_195171902.1">
    <property type="nucleotide sequence ID" value="NZ_CP062983.1"/>
</dbReference>
<proteinExistence type="predicted"/>
<dbReference type="KEGG" id="pmet:G4Y79_05510"/>
<dbReference type="Proteomes" id="UP000594468">
    <property type="component" value="Chromosome"/>
</dbReference>
<evidence type="ECO:0000313" key="1">
    <source>
        <dbReference type="EMBL" id="QPC83838.1"/>
    </source>
</evidence>